<feature type="transmembrane region" description="Helical" evidence="1">
    <location>
        <begin position="302"/>
        <end position="321"/>
    </location>
</feature>
<organism evidence="2 3">
    <name type="scientific">Bremerella volcania</name>
    <dbReference type="NCBI Taxonomy" id="2527984"/>
    <lineage>
        <taxon>Bacteria</taxon>
        <taxon>Pseudomonadati</taxon>
        <taxon>Planctomycetota</taxon>
        <taxon>Planctomycetia</taxon>
        <taxon>Pirellulales</taxon>
        <taxon>Pirellulaceae</taxon>
        <taxon>Bremerella</taxon>
    </lineage>
</organism>
<evidence type="ECO:0000313" key="2">
    <source>
        <dbReference type="EMBL" id="QDU75503.1"/>
    </source>
</evidence>
<feature type="transmembrane region" description="Helical" evidence="1">
    <location>
        <begin position="398"/>
        <end position="423"/>
    </location>
</feature>
<dbReference type="InterPro" id="IPR036259">
    <property type="entry name" value="MFS_trans_sf"/>
</dbReference>
<feature type="transmembrane region" description="Helical" evidence="1">
    <location>
        <begin position="20"/>
        <end position="40"/>
    </location>
</feature>
<evidence type="ECO:0008006" key="4">
    <source>
        <dbReference type="Google" id="ProtNLM"/>
    </source>
</evidence>
<dbReference type="Proteomes" id="UP000318626">
    <property type="component" value="Chromosome"/>
</dbReference>
<name>A0A518C8F4_9BACT</name>
<proteinExistence type="predicted"/>
<protein>
    <recommendedName>
        <fullName evidence="4">Major Facilitator Superfamily protein</fullName>
    </recommendedName>
</protein>
<dbReference type="RefSeq" id="WP_144972931.1">
    <property type="nucleotide sequence ID" value="NZ_CP036289.1"/>
</dbReference>
<gene>
    <name evidence="2" type="ORF">Pan97_25360</name>
</gene>
<keyword evidence="1" id="KW-0472">Membrane</keyword>
<evidence type="ECO:0000256" key="1">
    <source>
        <dbReference type="SAM" id="Phobius"/>
    </source>
</evidence>
<dbReference type="Pfam" id="PF18943">
    <property type="entry name" value="DUF5690"/>
    <property type="match status" value="1"/>
</dbReference>
<feature type="transmembrane region" description="Helical" evidence="1">
    <location>
        <begin position="227"/>
        <end position="250"/>
    </location>
</feature>
<dbReference type="AlphaFoldDB" id="A0A518C8F4"/>
<feature type="transmembrane region" description="Helical" evidence="1">
    <location>
        <begin position="180"/>
        <end position="201"/>
    </location>
</feature>
<feature type="transmembrane region" description="Helical" evidence="1">
    <location>
        <begin position="148"/>
        <end position="168"/>
    </location>
</feature>
<dbReference type="InterPro" id="IPR043745">
    <property type="entry name" value="DUF5690"/>
</dbReference>
<dbReference type="KEGG" id="bvo:Pan97_25360"/>
<keyword evidence="1" id="KW-0812">Transmembrane</keyword>
<keyword evidence="3" id="KW-1185">Reference proteome</keyword>
<dbReference type="EMBL" id="CP036289">
    <property type="protein sequence ID" value="QDU75503.1"/>
    <property type="molecule type" value="Genomic_DNA"/>
</dbReference>
<dbReference type="OrthoDB" id="182994at2"/>
<feature type="transmembrane region" description="Helical" evidence="1">
    <location>
        <begin position="367"/>
        <end position="386"/>
    </location>
</feature>
<sequence length="449" mass="50305">MSPGRGNQSIHDWLQRSSPWVAIAFASVTSFAVYFCMYAFRKPLAVATYQGYEFGDTEIQLKTALVLSQLFGYVVSKYIGVKFCSQLKREHLFVATISLIVFAELALLGFAILPQNWKVLAIFCNGLPLGMVWGLAMRYLEGRRATELLVATLSCSYIVATGFVKDAGRWMMDYVAVDPFWMPFCVGLLFLPPLLLSAWLLDALPRPTAQDLAERSERSAMSSRDQWVFLAHFSIGLVLLSFVYVLLTAFRDFRDNYAIEILKELDLAQIPGIFTQIEFVSAIVITVTLGALSLFRHNRHALLATFSIMLVGSALLGISTLCLQAKWINGLTWMILVGLGAYLAYVPYTVVFDRIFAATRATGTSVFAIYLIDSLGYTGSAVIQLYKDLWEAEQSRLTFFLNFSLAMSVIGFGSLLIGGWYFIREERLARERLTHEPASQEPFPETDPS</sequence>
<feature type="transmembrane region" description="Helical" evidence="1">
    <location>
        <begin position="92"/>
        <end position="113"/>
    </location>
</feature>
<evidence type="ECO:0000313" key="3">
    <source>
        <dbReference type="Proteomes" id="UP000318626"/>
    </source>
</evidence>
<feature type="transmembrane region" description="Helical" evidence="1">
    <location>
        <begin position="327"/>
        <end position="346"/>
    </location>
</feature>
<dbReference type="SUPFAM" id="SSF103473">
    <property type="entry name" value="MFS general substrate transporter"/>
    <property type="match status" value="1"/>
</dbReference>
<accession>A0A518C8F4</accession>
<feature type="transmembrane region" description="Helical" evidence="1">
    <location>
        <begin position="270"/>
        <end position="295"/>
    </location>
</feature>
<feature type="transmembrane region" description="Helical" evidence="1">
    <location>
        <begin position="119"/>
        <end position="136"/>
    </location>
</feature>
<reference evidence="3" key="1">
    <citation type="submission" date="2019-02" db="EMBL/GenBank/DDBJ databases">
        <title>Deep-cultivation of Planctomycetes and their phenomic and genomic characterization uncovers novel biology.</title>
        <authorList>
            <person name="Wiegand S."/>
            <person name="Jogler M."/>
            <person name="Boedeker C."/>
            <person name="Pinto D."/>
            <person name="Vollmers J."/>
            <person name="Rivas-Marin E."/>
            <person name="Kohn T."/>
            <person name="Peeters S.H."/>
            <person name="Heuer A."/>
            <person name="Rast P."/>
            <person name="Oberbeckmann S."/>
            <person name="Bunk B."/>
            <person name="Jeske O."/>
            <person name="Meyerdierks A."/>
            <person name="Storesund J.E."/>
            <person name="Kallscheuer N."/>
            <person name="Luecker S."/>
            <person name="Lage O.M."/>
            <person name="Pohl T."/>
            <person name="Merkel B.J."/>
            <person name="Hornburger P."/>
            <person name="Mueller R.-W."/>
            <person name="Bruemmer F."/>
            <person name="Labrenz M."/>
            <person name="Spormann A.M."/>
            <person name="Op den Camp H."/>
            <person name="Overmann J."/>
            <person name="Amann R."/>
            <person name="Jetten M.S.M."/>
            <person name="Mascher T."/>
            <person name="Medema M.H."/>
            <person name="Devos D.P."/>
            <person name="Kaster A.-K."/>
            <person name="Ovreas L."/>
            <person name="Rohde M."/>
            <person name="Galperin M.Y."/>
            <person name="Jogler C."/>
        </authorList>
    </citation>
    <scope>NUCLEOTIDE SEQUENCE [LARGE SCALE GENOMIC DNA]</scope>
    <source>
        <strain evidence="3">Pan97</strain>
    </source>
</reference>
<keyword evidence="1" id="KW-1133">Transmembrane helix</keyword>